<dbReference type="Pfam" id="PF12686">
    <property type="entry name" value="DUF3800"/>
    <property type="match status" value="1"/>
</dbReference>
<dbReference type="RefSeq" id="WP_386708723.1">
    <property type="nucleotide sequence ID" value="NZ_JBHRYF010000008.1"/>
</dbReference>
<comment type="caution">
    <text evidence="1">The sequence shown here is derived from an EMBL/GenBank/DDBJ whole genome shotgun (WGS) entry which is preliminary data.</text>
</comment>
<protein>
    <submittedName>
        <fullName evidence="1">DUF3800 domain-containing protein</fullName>
    </submittedName>
</protein>
<accession>A0ABV7UST2</accession>
<proteinExistence type="predicted"/>
<dbReference type="Proteomes" id="UP001595724">
    <property type="component" value="Unassembled WGS sequence"/>
</dbReference>
<dbReference type="EMBL" id="JBHRYF010000008">
    <property type="protein sequence ID" value="MFC3660021.1"/>
    <property type="molecule type" value="Genomic_DNA"/>
</dbReference>
<reference evidence="2" key="1">
    <citation type="journal article" date="2019" name="Int. J. Syst. Evol. Microbiol.">
        <title>The Global Catalogue of Microorganisms (GCM) 10K type strain sequencing project: providing services to taxonomists for standard genome sequencing and annotation.</title>
        <authorList>
            <consortium name="The Broad Institute Genomics Platform"/>
            <consortium name="The Broad Institute Genome Sequencing Center for Infectious Disease"/>
            <person name="Wu L."/>
            <person name="Ma J."/>
        </authorList>
    </citation>
    <scope>NUCLEOTIDE SEQUENCE [LARGE SCALE GENOMIC DNA]</scope>
    <source>
        <strain evidence="2">KCTC 42211</strain>
    </source>
</reference>
<name>A0ABV7UST2_9GAMM</name>
<dbReference type="InterPro" id="IPR024524">
    <property type="entry name" value="DUF3800"/>
</dbReference>
<gene>
    <name evidence="1" type="ORF">ACFOM9_08085</name>
</gene>
<sequence length="240" mass="27410">MLVGYFDESGTERNHEIALYAGMVADSVMWSRIEQRWRAKLDQYGLSHYHAVDCENGEGEFSEMSRGIRDSLTNYFSSLISEIPGQMIGQVINHDDWERLVPNHMKSHFGDNPLYLSAVVSMQMTSVWSRTCVDGEPVALAFATHQKHDQVLADIHANLWRHPDWRGLGSISFVKPQRSIPLQAADLICYEIRRHLLNPDPTKDRQARINFEKGGQIADAIGHYHPKTLELLMRHLDGDT</sequence>
<evidence type="ECO:0000313" key="1">
    <source>
        <dbReference type="EMBL" id="MFC3660021.1"/>
    </source>
</evidence>
<evidence type="ECO:0000313" key="2">
    <source>
        <dbReference type="Proteomes" id="UP001595724"/>
    </source>
</evidence>
<keyword evidence="2" id="KW-1185">Reference proteome</keyword>
<organism evidence="1 2">
    <name type="scientific">Luteimonas notoginsengisoli</name>
    <dbReference type="NCBI Taxonomy" id="1578200"/>
    <lineage>
        <taxon>Bacteria</taxon>
        <taxon>Pseudomonadati</taxon>
        <taxon>Pseudomonadota</taxon>
        <taxon>Gammaproteobacteria</taxon>
        <taxon>Lysobacterales</taxon>
        <taxon>Lysobacteraceae</taxon>
        <taxon>Luteimonas</taxon>
    </lineage>
</organism>